<dbReference type="EC" id="1.17.4.1" evidence="2"/>
<dbReference type="Pfam" id="PF12637">
    <property type="entry name" value="TSCPD"/>
    <property type="match status" value="1"/>
</dbReference>
<protein>
    <recommendedName>
        <fullName evidence="2">ribonucleoside-diphosphate reductase</fullName>
        <ecNumber evidence="2">1.17.4.1</ecNumber>
    </recommendedName>
</protein>
<dbReference type="Proteomes" id="UP001239167">
    <property type="component" value="Unassembled WGS sequence"/>
</dbReference>
<comment type="caution">
    <text evidence="7">The sequence shown here is derived from an EMBL/GenBank/DDBJ whole genome shotgun (WGS) entry which is preliminary data.</text>
</comment>
<evidence type="ECO:0000256" key="3">
    <source>
        <dbReference type="ARBA" id="ARBA00022634"/>
    </source>
</evidence>
<proteinExistence type="inferred from homology"/>
<dbReference type="RefSeq" id="WP_196604075.1">
    <property type="nucleotide sequence ID" value="NZ_CP116940.1"/>
</dbReference>
<evidence type="ECO:0000313" key="7">
    <source>
        <dbReference type="EMBL" id="MDQ0203234.1"/>
    </source>
</evidence>
<dbReference type="InterPro" id="IPR024434">
    <property type="entry name" value="TSCPD_dom"/>
</dbReference>
<gene>
    <name evidence="7" type="ORF">J2S01_000950</name>
</gene>
<name>A0ABT9Y7V7_9FIRM</name>
<dbReference type="NCBIfam" id="TIGR03905">
    <property type="entry name" value="TIGR03905_4_Cys"/>
    <property type="match status" value="1"/>
</dbReference>
<dbReference type="InterPro" id="IPR023806">
    <property type="entry name" value="CHP03905"/>
</dbReference>
<feature type="domain" description="TSCPD" evidence="6">
    <location>
        <begin position="5"/>
        <end position="80"/>
    </location>
</feature>
<comment type="catalytic activity">
    <reaction evidence="5">
        <text>a 2'-deoxyribonucleoside 5'-diphosphate + [thioredoxin]-disulfide + H2O = a ribonucleoside 5'-diphosphate + [thioredoxin]-dithiol</text>
        <dbReference type="Rhea" id="RHEA:23252"/>
        <dbReference type="Rhea" id="RHEA-COMP:10698"/>
        <dbReference type="Rhea" id="RHEA-COMP:10700"/>
        <dbReference type="ChEBI" id="CHEBI:15377"/>
        <dbReference type="ChEBI" id="CHEBI:29950"/>
        <dbReference type="ChEBI" id="CHEBI:50058"/>
        <dbReference type="ChEBI" id="CHEBI:57930"/>
        <dbReference type="ChEBI" id="CHEBI:73316"/>
        <dbReference type="EC" id="1.17.4.1"/>
    </reaction>
</comment>
<evidence type="ECO:0000259" key="6">
    <source>
        <dbReference type="Pfam" id="PF12637"/>
    </source>
</evidence>
<evidence type="ECO:0000256" key="4">
    <source>
        <dbReference type="ARBA" id="ARBA00022741"/>
    </source>
</evidence>
<keyword evidence="8" id="KW-1185">Reference proteome</keyword>
<evidence type="ECO:0000256" key="2">
    <source>
        <dbReference type="ARBA" id="ARBA00012274"/>
    </source>
</evidence>
<evidence type="ECO:0000313" key="8">
    <source>
        <dbReference type="Proteomes" id="UP001239167"/>
    </source>
</evidence>
<dbReference type="EMBL" id="JAUSUE010000005">
    <property type="protein sequence ID" value="MDQ0203234.1"/>
    <property type="molecule type" value="Genomic_DNA"/>
</dbReference>
<accession>A0ABT9Y7V7</accession>
<comment type="similarity">
    <text evidence="1">Belongs to the ribonucleoside diphosphate reductase class-2 family.</text>
</comment>
<organism evidence="7 8">
    <name type="scientific">Pectinatus haikarae</name>
    <dbReference type="NCBI Taxonomy" id="349096"/>
    <lineage>
        <taxon>Bacteria</taxon>
        <taxon>Bacillati</taxon>
        <taxon>Bacillota</taxon>
        <taxon>Negativicutes</taxon>
        <taxon>Selenomonadales</taxon>
        <taxon>Selenomonadaceae</taxon>
        <taxon>Pectinatus</taxon>
    </lineage>
</organism>
<reference evidence="7 8" key="1">
    <citation type="submission" date="2023-07" db="EMBL/GenBank/DDBJ databases">
        <title>Genomic Encyclopedia of Type Strains, Phase IV (KMG-IV): sequencing the most valuable type-strain genomes for metagenomic binning, comparative biology and taxonomic classification.</title>
        <authorList>
            <person name="Goeker M."/>
        </authorList>
    </citation>
    <scope>NUCLEOTIDE SEQUENCE [LARGE SCALE GENOMIC DNA]</scope>
    <source>
        <strain evidence="7 8">DSM 16980</strain>
    </source>
</reference>
<keyword evidence="3" id="KW-0237">DNA synthesis</keyword>
<keyword evidence="4" id="KW-0547">Nucleotide-binding</keyword>
<evidence type="ECO:0000256" key="1">
    <source>
        <dbReference type="ARBA" id="ARBA00007405"/>
    </source>
</evidence>
<sequence length="85" mass="8983">MNTYTYKTAGTCSSQINIELDGSIIKNISFIGGCNGNLQGISSITRGMDANDVIARFDGIKCGPRTTSCPDQLSRALKAALSAKH</sequence>
<evidence type="ECO:0000256" key="5">
    <source>
        <dbReference type="ARBA" id="ARBA00047754"/>
    </source>
</evidence>